<name>A0A914Q1R4_9BILA</name>
<evidence type="ECO:0000313" key="1">
    <source>
        <dbReference type="Proteomes" id="UP000887578"/>
    </source>
</evidence>
<accession>A0A914Q1R4</accession>
<proteinExistence type="predicted"/>
<evidence type="ECO:0000313" key="2">
    <source>
        <dbReference type="WBParaSite" id="PDA_v2.g25130.t1"/>
    </source>
</evidence>
<reference evidence="2" key="1">
    <citation type="submission" date="2022-11" db="UniProtKB">
        <authorList>
            <consortium name="WormBaseParasite"/>
        </authorList>
    </citation>
    <scope>IDENTIFICATION</scope>
</reference>
<sequence>MEVSVAKNCNCKNEDYFIYVSSDHEVENTGVYPQFSPECGKIAVNYISLDCKCVRLKCEYDGTNTNDYQFIKSKIKKTIQKQSGKLKGVIFDLFDSYPSKKRYYFCVFWKIFCEEIGVTYQFINTSTLKVTSILFGAKKKLGNTSTFDFGKNALTLVRIKKGNKDDLWDPNIFHLEPTSDGLFIKMKDILDLETDDSDFKMSVMSDKKFANIIISLDDPSEMRDFQNILKPSKIIAVIDKYSNYIVDALKTIIISFYDVGNTLKIVPYFEADLSIIKMQNCFNFEGNFEIKCLKIDETKLPFSKAVDVYVGFKETVTVNIFSGRTFEIAETHDLSEFEGSFIRLSLSINANGFYNLNIQKLECSMPLLQQSVKKDAHVQMRLKNEDIGIEALFDEYCFVYCKFFLFTAK</sequence>
<dbReference type="AlphaFoldDB" id="A0A914Q1R4"/>
<keyword evidence="1" id="KW-1185">Reference proteome</keyword>
<protein>
    <submittedName>
        <fullName evidence="2">Uncharacterized protein</fullName>
    </submittedName>
</protein>
<organism evidence="1 2">
    <name type="scientific">Panagrolaimus davidi</name>
    <dbReference type="NCBI Taxonomy" id="227884"/>
    <lineage>
        <taxon>Eukaryota</taxon>
        <taxon>Metazoa</taxon>
        <taxon>Ecdysozoa</taxon>
        <taxon>Nematoda</taxon>
        <taxon>Chromadorea</taxon>
        <taxon>Rhabditida</taxon>
        <taxon>Tylenchina</taxon>
        <taxon>Panagrolaimomorpha</taxon>
        <taxon>Panagrolaimoidea</taxon>
        <taxon>Panagrolaimidae</taxon>
        <taxon>Panagrolaimus</taxon>
    </lineage>
</organism>
<dbReference type="Proteomes" id="UP000887578">
    <property type="component" value="Unplaced"/>
</dbReference>
<dbReference type="WBParaSite" id="PDA_v2.g25130.t1">
    <property type="protein sequence ID" value="PDA_v2.g25130.t1"/>
    <property type="gene ID" value="PDA_v2.g25130"/>
</dbReference>